<reference evidence="1 2" key="1">
    <citation type="submission" date="2018-03" db="EMBL/GenBank/DDBJ databases">
        <title>Arenimonas caeni sp. nov., isolated from activated sludge.</title>
        <authorList>
            <person name="Liu H."/>
        </authorList>
    </citation>
    <scope>NUCLEOTIDE SEQUENCE [LARGE SCALE GENOMIC DNA]</scope>
    <source>
        <strain evidence="2">z29</strain>
    </source>
</reference>
<dbReference type="Proteomes" id="UP000241736">
    <property type="component" value="Unassembled WGS sequence"/>
</dbReference>
<comment type="caution">
    <text evidence="1">The sequence shown here is derived from an EMBL/GenBank/DDBJ whole genome shotgun (WGS) entry which is preliminary data.</text>
</comment>
<gene>
    <name evidence="1" type="ORF">C6N40_11925</name>
</gene>
<keyword evidence="2" id="KW-1185">Reference proteome</keyword>
<dbReference type="AlphaFoldDB" id="A0A2P6M691"/>
<accession>A0A2P6M691</accession>
<dbReference type="RefSeq" id="WP_106991259.1">
    <property type="nucleotide sequence ID" value="NZ_JAVEVW010000083.1"/>
</dbReference>
<evidence type="ECO:0000313" key="2">
    <source>
        <dbReference type="Proteomes" id="UP000241736"/>
    </source>
</evidence>
<name>A0A2P6M691_9GAMM</name>
<protein>
    <submittedName>
        <fullName evidence="1">Uncharacterized protein</fullName>
    </submittedName>
</protein>
<dbReference type="OrthoDB" id="5965899at2"/>
<sequence length="385" mass="40580">MTDAPRKRRWPKILAVLALLALLAAWWVDRQLEPVRLANTVLSALGESQGLDLGFTGTPEYALRPEPRLRIPRLVARQPGAAAPLVTASEVEVSLPWSTIWGDGPVVITRIALESPALDLAALEAWQSGRPPSGAFELPTLTKGLSVHGGRLQGLGWSLQQLSIQLPTLSPGEPAQAEVSGELHRDDLVLVFAGPLELAQAGLDSPLRFDGAGRVRTGSLDAPWLARFEGTMALSGPTMMLELPALSFRGESPLPAFKGGGALAYGDTLSLRLAGTLPEWPGAWPALPEPLAGAPAPIALELVYDGATDFSAPLQLDARREGASLQSQVPVPALLAWLEDDGGQALPPLTGTLEAPSLVIEGVELEGVRITLDDEPADDAATGEE</sequence>
<evidence type="ECO:0000313" key="1">
    <source>
        <dbReference type="EMBL" id="PRH81518.1"/>
    </source>
</evidence>
<proteinExistence type="predicted"/>
<organism evidence="1 2">
    <name type="scientific">Arenimonas caeni</name>
    <dbReference type="NCBI Taxonomy" id="2058085"/>
    <lineage>
        <taxon>Bacteria</taxon>
        <taxon>Pseudomonadati</taxon>
        <taxon>Pseudomonadota</taxon>
        <taxon>Gammaproteobacteria</taxon>
        <taxon>Lysobacterales</taxon>
        <taxon>Lysobacteraceae</taxon>
        <taxon>Arenimonas</taxon>
    </lineage>
</organism>
<dbReference type="EMBL" id="PVLF01000022">
    <property type="protein sequence ID" value="PRH81518.1"/>
    <property type="molecule type" value="Genomic_DNA"/>
</dbReference>